<evidence type="ECO:0000259" key="5">
    <source>
        <dbReference type="PROSITE" id="PS50893"/>
    </source>
</evidence>
<keyword evidence="2" id="KW-0592">Phosphate transport</keyword>
<evidence type="ECO:0000256" key="3">
    <source>
        <dbReference type="ARBA" id="ARBA00022741"/>
    </source>
</evidence>
<dbReference type="InterPro" id="IPR005670">
    <property type="entry name" value="PstB-like"/>
</dbReference>
<comment type="caution">
    <text evidence="6">The sequence shown here is derived from an EMBL/GenBank/DDBJ whole genome shotgun (WGS) entry which is preliminary data.</text>
</comment>
<dbReference type="InterPro" id="IPR003593">
    <property type="entry name" value="AAA+_ATPase"/>
</dbReference>
<dbReference type="EMBL" id="ARXU01000002">
    <property type="protein sequence ID" value="KGD62319.1"/>
    <property type="molecule type" value="Genomic_DNA"/>
</dbReference>
<evidence type="ECO:0000256" key="2">
    <source>
        <dbReference type="ARBA" id="ARBA00022592"/>
    </source>
</evidence>
<dbReference type="PANTHER" id="PTHR43423">
    <property type="entry name" value="ABC TRANSPORTER I FAMILY MEMBER 17"/>
    <property type="match status" value="1"/>
</dbReference>
<proteinExistence type="predicted"/>
<evidence type="ECO:0000256" key="1">
    <source>
        <dbReference type="ARBA" id="ARBA00022448"/>
    </source>
</evidence>
<organism evidence="6 7">
    <name type="scientific">Alcanivorax jadensis T9</name>
    <dbReference type="NCBI Taxonomy" id="1177181"/>
    <lineage>
        <taxon>Bacteria</taxon>
        <taxon>Pseudomonadati</taxon>
        <taxon>Pseudomonadota</taxon>
        <taxon>Gammaproteobacteria</taxon>
        <taxon>Oceanospirillales</taxon>
        <taxon>Alcanivoracaceae</taxon>
        <taxon>Alcanivorax</taxon>
    </lineage>
</organism>
<keyword evidence="3" id="KW-0547">Nucleotide-binding</keyword>
<evidence type="ECO:0000256" key="4">
    <source>
        <dbReference type="ARBA" id="ARBA00022840"/>
    </source>
</evidence>
<keyword evidence="4" id="KW-0067">ATP-binding</keyword>
<dbReference type="Pfam" id="PF00005">
    <property type="entry name" value="ABC_tran"/>
    <property type="match status" value="1"/>
</dbReference>
<evidence type="ECO:0000313" key="6">
    <source>
        <dbReference type="EMBL" id="KGD62319.1"/>
    </source>
</evidence>
<dbReference type="InterPro" id="IPR017871">
    <property type="entry name" value="ABC_transporter-like_CS"/>
</dbReference>
<reference evidence="6 7" key="1">
    <citation type="submission" date="2012-09" db="EMBL/GenBank/DDBJ databases">
        <title>Genome Sequence of alkane-degrading Bacterium Alcanivorax jadensis T9.</title>
        <authorList>
            <person name="Lai Q."/>
            <person name="Shao Z."/>
        </authorList>
    </citation>
    <scope>NUCLEOTIDE SEQUENCE [LARGE SCALE GENOMIC DNA]</scope>
    <source>
        <strain evidence="6 7">T9</strain>
    </source>
</reference>
<dbReference type="SMART" id="SM00382">
    <property type="entry name" value="AAA"/>
    <property type="match status" value="1"/>
</dbReference>
<dbReference type="RefSeq" id="WP_035244991.1">
    <property type="nucleotide sequence ID" value="NZ_ARXU01000002.1"/>
</dbReference>
<dbReference type="PROSITE" id="PS00211">
    <property type="entry name" value="ABC_TRANSPORTER_1"/>
    <property type="match status" value="1"/>
</dbReference>
<dbReference type="SUPFAM" id="SSF52540">
    <property type="entry name" value="P-loop containing nucleoside triphosphate hydrolases"/>
    <property type="match status" value="1"/>
</dbReference>
<dbReference type="Gene3D" id="3.40.50.300">
    <property type="entry name" value="P-loop containing nucleotide triphosphate hydrolases"/>
    <property type="match status" value="1"/>
</dbReference>
<sequence length="254" mass="27184">MMPPSLELQGVCVHYGNQAAIEHASLTVGGGELMALVGPSGCGKSSLLGSINRMTDSIPGCRVSGRVLLGDEVISARRDPATLRRQIGMVFQQPNPFPLSIIDNLRFPLSEHGVPRRDRDALAEQALRAVGLWEEVKGRLNQSALGLSGGQQQRLCIARALVLEPQVLLLDEPCSALDPVSSKVVEELIVSLKGRYTLLMVTHNLAQARRIADSVTVCWVEAGCGCVVESNGCRQVFEHPSHPITAAYCAGEAG</sequence>
<keyword evidence="1" id="KW-0813">Transport</keyword>
<dbReference type="PROSITE" id="PS50893">
    <property type="entry name" value="ABC_TRANSPORTER_2"/>
    <property type="match status" value="1"/>
</dbReference>
<dbReference type="PANTHER" id="PTHR43423:SF1">
    <property type="entry name" value="ABC TRANSPORTER I FAMILY MEMBER 17"/>
    <property type="match status" value="1"/>
</dbReference>
<dbReference type="InterPro" id="IPR027417">
    <property type="entry name" value="P-loop_NTPase"/>
</dbReference>
<accession>A0ABR4WGY9</accession>
<dbReference type="CDD" id="cd03260">
    <property type="entry name" value="ABC_PstB_phosphate_transporter"/>
    <property type="match status" value="1"/>
</dbReference>
<name>A0ABR4WGY9_9GAMM</name>
<dbReference type="Proteomes" id="UP000029443">
    <property type="component" value="Unassembled WGS sequence"/>
</dbReference>
<dbReference type="InterPro" id="IPR003439">
    <property type="entry name" value="ABC_transporter-like_ATP-bd"/>
</dbReference>
<protein>
    <submittedName>
        <fullName evidence="6">ABC transporter</fullName>
    </submittedName>
</protein>
<gene>
    <name evidence="6" type="ORF">T9A_00610</name>
</gene>
<feature type="domain" description="ABC transporter" evidence="5">
    <location>
        <begin position="6"/>
        <end position="249"/>
    </location>
</feature>
<evidence type="ECO:0000313" key="7">
    <source>
        <dbReference type="Proteomes" id="UP000029443"/>
    </source>
</evidence>
<keyword evidence="7" id="KW-1185">Reference proteome</keyword>